<keyword evidence="4" id="KW-0997">Cell inner membrane</keyword>
<dbReference type="GO" id="GO:0022857">
    <property type="term" value="F:transmembrane transporter activity"/>
    <property type="evidence" value="ECO:0007669"/>
    <property type="project" value="TreeGrafter"/>
</dbReference>
<evidence type="ECO:0000256" key="4">
    <source>
        <dbReference type="ARBA" id="ARBA00022519"/>
    </source>
</evidence>
<feature type="transmembrane region" description="Helical" evidence="9">
    <location>
        <begin position="90"/>
        <end position="108"/>
    </location>
</feature>
<evidence type="ECO:0000256" key="1">
    <source>
        <dbReference type="ARBA" id="ARBA00004429"/>
    </source>
</evidence>
<dbReference type="OrthoDB" id="45144at2"/>
<evidence type="ECO:0000313" key="11">
    <source>
        <dbReference type="EMBL" id="SDC37770.1"/>
    </source>
</evidence>
<keyword evidence="3" id="KW-1003">Cell membrane</keyword>
<proteinExistence type="inferred from homology"/>
<dbReference type="RefSeq" id="WP_093730122.1">
    <property type="nucleotide sequence ID" value="NZ_FMYW01000006.1"/>
</dbReference>
<feature type="transmembrane region" description="Helical" evidence="9">
    <location>
        <begin position="53"/>
        <end position="70"/>
    </location>
</feature>
<protein>
    <submittedName>
        <fullName evidence="11">TRAP-type C4-dicarboxylate transport system, small permease component</fullName>
    </submittedName>
</protein>
<dbReference type="PANTHER" id="PTHR35011:SF2">
    <property type="entry name" value="2,3-DIKETO-L-GULONATE TRAP TRANSPORTER SMALL PERMEASE PROTEIN YIAM"/>
    <property type="match status" value="1"/>
</dbReference>
<comment type="subcellular location">
    <subcellularLocation>
        <location evidence="1">Cell inner membrane</location>
        <topology evidence="1">Multi-pass membrane protein</topology>
    </subcellularLocation>
</comment>
<evidence type="ECO:0000313" key="12">
    <source>
        <dbReference type="Proteomes" id="UP000198943"/>
    </source>
</evidence>
<keyword evidence="6 9" id="KW-1133">Transmembrane helix</keyword>
<dbReference type="GO" id="GO:0015740">
    <property type="term" value="P:C4-dicarboxylate transport"/>
    <property type="evidence" value="ECO:0007669"/>
    <property type="project" value="TreeGrafter"/>
</dbReference>
<keyword evidence="7 9" id="KW-0472">Membrane</keyword>
<feature type="transmembrane region" description="Helical" evidence="9">
    <location>
        <begin position="129"/>
        <end position="151"/>
    </location>
</feature>
<evidence type="ECO:0000256" key="8">
    <source>
        <dbReference type="ARBA" id="ARBA00038436"/>
    </source>
</evidence>
<feature type="transmembrane region" description="Helical" evidence="9">
    <location>
        <begin position="17"/>
        <end position="41"/>
    </location>
</feature>
<evidence type="ECO:0000256" key="7">
    <source>
        <dbReference type="ARBA" id="ARBA00023136"/>
    </source>
</evidence>
<name>A0A1G6L371_9FIRM</name>
<keyword evidence="2" id="KW-0813">Transport</keyword>
<evidence type="ECO:0000256" key="3">
    <source>
        <dbReference type="ARBA" id="ARBA00022475"/>
    </source>
</evidence>
<dbReference type="EMBL" id="FMYW01000006">
    <property type="protein sequence ID" value="SDC37770.1"/>
    <property type="molecule type" value="Genomic_DNA"/>
</dbReference>
<dbReference type="InterPro" id="IPR055348">
    <property type="entry name" value="DctQ"/>
</dbReference>
<keyword evidence="12" id="KW-1185">Reference proteome</keyword>
<organism evidence="11 12">
    <name type="scientific">Succiniclasticum ruminis</name>
    <dbReference type="NCBI Taxonomy" id="40841"/>
    <lineage>
        <taxon>Bacteria</taxon>
        <taxon>Bacillati</taxon>
        <taxon>Bacillota</taxon>
        <taxon>Negativicutes</taxon>
        <taxon>Acidaminococcales</taxon>
        <taxon>Acidaminococcaceae</taxon>
        <taxon>Succiniclasticum</taxon>
    </lineage>
</organism>
<accession>A0A1G6L371</accession>
<dbReference type="Pfam" id="PF04290">
    <property type="entry name" value="DctQ"/>
    <property type="match status" value="1"/>
</dbReference>
<dbReference type="Proteomes" id="UP000198943">
    <property type="component" value="Unassembled WGS sequence"/>
</dbReference>
<dbReference type="PANTHER" id="PTHR35011">
    <property type="entry name" value="2,3-DIKETO-L-GULONATE TRAP TRANSPORTER SMALL PERMEASE PROTEIN YIAM"/>
    <property type="match status" value="1"/>
</dbReference>
<dbReference type="AlphaFoldDB" id="A0A1G6L371"/>
<comment type="similarity">
    <text evidence="8">Belongs to the TRAP transporter small permease family.</text>
</comment>
<sequence>MEENKFSLKSCLANLDLMIAGTVLAILIVLTFAGVIWRYFLGKPFTWLEEVQTACMVWIVFSAAGAAFRMGNHVAIEMIVDLMPKALQKVMTILISVVVVAVLGYLFDKTIGFIQIFLRSGRATSMMKIPFWLIYGIAIPAYIDMIVSYFYSIWKGVKSEAKEAASVNE</sequence>
<feature type="domain" description="Tripartite ATP-independent periplasmic transporters DctQ component" evidence="10">
    <location>
        <begin position="27"/>
        <end position="157"/>
    </location>
</feature>
<keyword evidence="5 9" id="KW-0812">Transmembrane</keyword>
<reference evidence="12" key="1">
    <citation type="submission" date="2016-10" db="EMBL/GenBank/DDBJ databases">
        <authorList>
            <person name="Varghese N."/>
            <person name="Submissions S."/>
        </authorList>
    </citation>
    <scope>NUCLEOTIDE SEQUENCE [LARGE SCALE GENOMIC DNA]</scope>
    <source>
        <strain evidence="12">DSM 11005</strain>
    </source>
</reference>
<evidence type="ECO:0000256" key="2">
    <source>
        <dbReference type="ARBA" id="ARBA00022448"/>
    </source>
</evidence>
<gene>
    <name evidence="11" type="ORF">SAMN04487864_10636</name>
</gene>
<evidence type="ECO:0000256" key="5">
    <source>
        <dbReference type="ARBA" id="ARBA00022692"/>
    </source>
</evidence>
<dbReference type="InterPro" id="IPR007387">
    <property type="entry name" value="TRAP_DctQ"/>
</dbReference>
<dbReference type="GO" id="GO:0005886">
    <property type="term" value="C:plasma membrane"/>
    <property type="evidence" value="ECO:0007669"/>
    <property type="project" value="UniProtKB-SubCell"/>
</dbReference>
<evidence type="ECO:0000256" key="9">
    <source>
        <dbReference type="SAM" id="Phobius"/>
    </source>
</evidence>
<evidence type="ECO:0000256" key="6">
    <source>
        <dbReference type="ARBA" id="ARBA00022989"/>
    </source>
</evidence>
<evidence type="ECO:0000259" key="10">
    <source>
        <dbReference type="Pfam" id="PF04290"/>
    </source>
</evidence>